<dbReference type="Proteomes" id="UP000325440">
    <property type="component" value="Unassembled WGS sequence"/>
</dbReference>
<dbReference type="EC" id="3.2.1.31" evidence="3"/>
<dbReference type="AlphaFoldDB" id="A0A5E4MDZ9"/>
<dbReference type="InterPro" id="IPR013783">
    <property type="entry name" value="Ig-like_fold"/>
</dbReference>
<evidence type="ECO:0000256" key="5">
    <source>
        <dbReference type="ARBA" id="ARBA00022801"/>
    </source>
</evidence>
<dbReference type="InterPro" id="IPR023232">
    <property type="entry name" value="Glyco_hydro_2_AS"/>
</dbReference>
<protein>
    <recommendedName>
        <fullName evidence="4">Beta-glucuronidase</fullName>
        <ecNumber evidence="3">3.2.1.31</ecNumber>
    </recommendedName>
</protein>
<feature type="chain" id="PRO_5022791694" description="Beta-glucuronidase" evidence="7">
    <location>
        <begin position="23"/>
        <end position="644"/>
    </location>
</feature>
<evidence type="ECO:0000256" key="1">
    <source>
        <dbReference type="ARBA" id="ARBA00003025"/>
    </source>
</evidence>
<dbReference type="Gene3D" id="2.60.120.260">
    <property type="entry name" value="Galactose-binding domain-like"/>
    <property type="match status" value="1"/>
</dbReference>
<name>A0A5E4MDZ9_9HEMI</name>
<evidence type="ECO:0000256" key="3">
    <source>
        <dbReference type="ARBA" id="ARBA00012761"/>
    </source>
</evidence>
<evidence type="ECO:0000256" key="4">
    <source>
        <dbReference type="ARBA" id="ARBA00016205"/>
    </source>
</evidence>
<evidence type="ECO:0000256" key="2">
    <source>
        <dbReference type="ARBA" id="ARBA00007401"/>
    </source>
</evidence>
<evidence type="ECO:0000259" key="9">
    <source>
        <dbReference type="Pfam" id="PF02836"/>
    </source>
</evidence>
<keyword evidence="12" id="KW-1185">Reference proteome</keyword>
<dbReference type="EMBL" id="CABPRJ010000520">
    <property type="protein sequence ID" value="VVC30489.1"/>
    <property type="molecule type" value="Genomic_DNA"/>
</dbReference>
<dbReference type="GO" id="GO:0030246">
    <property type="term" value="F:carbohydrate binding"/>
    <property type="evidence" value="ECO:0007669"/>
    <property type="project" value="TreeGrafter"/>
</dbReference>
<dbReference type="PRINTS" id="PR00132">
    <property type="entry name" value="GLHYDRLASE2"/>
</dbReference>
<dbReference type="InterPro" id="IPR017853">
    <property type="entry name" value="GH"/>
</dbReference>
<evidence type="ECO:0000259" key="10">
    <source>
        <dbReference type="Pfam" id="PF02837"/>
    </source>
</evidence>
<evidence type="ECO:0000256" key="7">
    <source>
        <dbReference type="SAM" id="SignalP"/>
    </source>
</evidence>
<dbReference type="InterPro" id="IPR006102">
    <property type="entry name" value="Ig-like_GH2"/>
</dbReference>
<feature type="domain" description="Glycoside hydrolase family 2 catalytic" evidence="9">
    <location>
        <begin position="323"/>
        <end position="618"/>
    </location>
</feature>
<keyword evidence="6" id="KW-0326">Glycosidase</keyword>
<dbReference type="Pfam" id="PF00703">
    <property type="entry name" value="Glyco_hydro_2"/>
    <property type="match status" value="1"/>
</dbReference>
<accession>A0A5E4MDZ9</accession>
<evidence type="ECO:0000313" key="12">
    <source>
        <dbReference type="Proteomes" id="UP000325440"/>
    </source>
</evidence>
<sequence>MVRPSVIIFLLSTATFVACSFANVLYPVESESRELRTLHGLWNFKISPPSDQSIGFDNKWYSVRFETLGDYWKMPVPSSYNDVTVNSTIRDYVGWSWYQYEFYVPKRWSDDQLNVFVRFGSVHFKSIVWLNGQLCVDHEGGHLPFIGDASRLLKYGEYNLIVVAVNNTLRPDTIPQAFTTFPNNSYKYPKGYRIYSHNFDYFDYSGINRAVQLYTTPKVYVCDITILTSFGNNSEGVVDYKVDICGKNESGCNITLLDANRNVVAQSNACSGQLIIPNAIPWWPFMSGKQYIAYLYTFQVKTDNENSDYYRMKIGIRTLQWTTKELLLNNEPVYLRGFGKHEDSIIRGRGYDDVLSSRDYYLIKWLGANSFRTSHYPYAEETLQQADEEGIMVIVEAAACSLSIFGPNLLKFHKRMMTENVNRDKNHPSVIMWSIANEPQNQLNSSISYFRELYQHVRLMDPSRPITFVNSQQIQNAKAIQYMDILTLNRYSGWYSDSGHLEIIQYQMYNELVAFTTQFEKPILITEYGAGSLSGLHSLPETMWSEDFHVTMLQENFKTFDSLIANNIPLLGEMIWNFADFKTPQEYIRPGLCVKGLFTRERQPKMAAYVVKERYNKFTSNSAVQNETLKCYSMNTLPYVNQIV</sequence>
<dbReference type="InterPro" id="IPR006104">
    <property type="entry name" value="Glyco_hydro_2_N"/>
</dbReference>
<comment type="function">
    <text evidence="1">Plays an important role in the degradation of dermatan and keratan sulfates.</text>
</comment>
<proteinExistence type="inferred from homology"/>
<evidence type="ECO:0000256" key="6">
    <source>
        <dbReference type="ARBA" id="ARBA00023295"/>
    </source>
</evidence>
<keyword evidence="7" id="KW-0732">Signal</keyword>
<dbReference type="SUPFAM" id="SSF49785">
    <property type="entry name" value="Galactose-binding domain-like"/>
    <property type="match status" value="1"/>
</dbReference>
<feature type="domain" description="Glycoside hydrolase family 2 immunoglobulin-like beta-sandwich" evidence="8">
    <location>
        <begin position="222"/>
        <end position="317"/>
    </location>
</feature>
<dbReference type="InterPro" id="IPR006101">
    <property type="entry name" value="Glyco_hydro_2"/>
</dbReference>
<dbReference type="PROSITE" id="PS51257">
    <property type="entry name" value="PROKAR_LIPOPROTEIN"/>
    <property type="match status" value="1"/>
</dbReference>
<keyword evidence="5 11" id="KW-0378">Hydrolase</keyword>
<gene>
    <name evidence="11" type="ORF">CINCED_3A022125</name>
</gene>
<reference evidence="11 12" key="1">
    <citation type="submission" date="2019-08" db="EMBL/GenBank/DDBJ databases">
        <authorList>
            <person name="Alioto T."/>
            <person name="Alioto T."/>
            <person name="Gomez Garrido J."/>
        </authorList>
    </citation>
    <scope>NUCLEOTIDE SEQUENCE [LARGE SCALE GENOMIC DNA]</scope>
</reference>
<dbReference type="FunFam" id="3.20.20.80:FF:000080">
    <property type="entry name" value="Beta-glucuronidase UidA"/>
    <property type="match status" value="1"/>
</dbReference>
<dbReference type="PROSITE" id="PS00608">
    <property type="entry name" value="GLYCOSYL_HYDROL_F2_2"/>
    <property type="match status" value="1"/>
</dbReference>
<dbReference type="Gene3D" id="3.20.20.80">
    <property type="entry name" value="Glycosidases"/>
    <property type="match status" value="1"/>
</dbReference>
<dbReference type="Pfam" id="PF02836">
    <property type="entry name" value="Glyco_hydro_2_C"/>
    <property type="match status" value="1"/>
</dbReference>
<dbReference type="NCBIfam" id="NF007538">
    <property type="entry name" value="PRK10150.1"/>
    <property type="match status" value="1"/>
</dbReference>
<organism evidence="11 12">
    <name type="scientific">Cinara cedri</name>
    <dbReference type="NCBI Taxonomy" id="506608"/>
    <lineage>
        <taxon>Eukaryota</taxon>
        <taxon>Metazoa</taxon>
        <taxon>Ecdysozoa</taxon>
        <taxon>Arthropoda</taxon>
        <taxon>Hexapoda</taxon>
        <taxon>Insecta</taxon>
        <taxon>Pterygota</taxon>
        <taxon>Neoptera</taxon>
        <taxon>Paraneoptera</taxon>
        <taxon>Hemiptera</taxon>
        <taxon>Sternorrhyncha</taxon>
        <taxon>Aphidomorpha</taxon>
        <taxon>Aphidoidea</taxon>
        <taxon>Aphididae</taxon>
        <taxon>Lachninae</taxon>
        <taxon>Cinara</taxon>
    </lineage>
</organism>
<dbReference type="GO" id="GO:0005975">
    <property type="term" value="P:carbohydrate metabolic process"/>
    <property type="evidence" value="ECO:0007669"/>
    <property type="project" value="InterPro"/>
</dbReference>
<dbReference type="SUPFAM" id="SSF49303">
    <property type="entry name" value="beta-Galactosidase/glucuronidase domain"/>
    <property type="match status" value="1"/>
</dbReference>
<dbReference type="InterPro" id="IPR006103">
    <property type="entry name" value="Glyco_hydro_2_cat"/>
</dbReference>
<dbReference type="SUPFAM" id="SSF51445">
    <property type="entry name" value="(Trans)glycosidases"/>
    <property type="match status" value="1"/>
</dbReference>
<dbReference type="PANTHER" id="PTHR10066">
    <property type="entry name" value="BETA-GLUCURONIDASE"/>
    <property type="match status" value="1"/>
</dbReference>
<dbReference type="OrthoDB" id="408532at2759"/>
<dbReference type="GO" id="GO:0004566">
    <property type="term" value="F:beta-glucuronidase activity"/>
    <property type="evidence" value="ECO:0007669"/>
    <property type="project" value="UniProtKB-EC"/>
</dbReference>
<evidence type="ECO:0000259" key="8">
    <source>
        <dbReference type="Pfam" id="PF00703"/>
    </source>
</evidence>
<dbReference type="PANTHER" id="PTHR10066:SF67">
    <property type="entry name" value="BETA-GLUCURONIDASE"/>
    <property type="match status" value="1"/>
</dbReference>
<evidence type="ECO:0000313" key="11">
    <source>
        <dbReference type="EMBL" id="VVC30489.1"/>
    </source>
</evidence>
<dbReference type="GO" id="GO:0019391">
    <property type="term" value="P:glucuronoside catabolic process"/>
    <property type="evidence" value="ECO:0007669"/>
    <property type="project" value="TreeGrafter"/>
</dbReference>
<dbReference type="Pfam" id="PF02837">
    <property type="entry name" value="Glyco_hydro_2_N"/>
    <property type="match status" value="1"/>
</dbReference>
<dbReference type="GO" id="GO:0005615">
    <property type="term" value="C:extracellular space"/>
    <property type="evidence" value="ECO:0007669"/>
    <property type="project" value="TreeGrafter"/>
</dbReference>
<dbReference type="FunFam" id="2.60.120.260:FF:000027">
    <property type="entry name" value="Beta-glucuronidase"/>
    <property type="match status" value="1"/>
</dbReference>
<dbReference type="InterPro" id="IPR036156">
    <property type="entry name" value="Beta-gal/glucu_dom_sf"/>
</dbReference>
<dbReference type="Gene3D" id="2.60.40.10">
    <property type="entry name" value="Immunoglobulins"/>
    <property type="match status" value="1"/>
</dbReference>
<dbReference type="InterPro" id="IPR008979">
    <property type="entry name" value="Galactose-bd-like_sf"/>
</dbReference>
<feature type="domain" description="Glycosyl hydrolases family 2 sugar binding" evidence="10">
    <location>
        <begin position="35"/>
        <end position="217"/>
    </location>
</feature>
<feature type="signal peptide" evidence="7">
    <location>
        <begin position="1"/>
        <end position="22"/>
    </location>
</feature>
<comment type="similarity">
    <text evidence="2">Belongs to the glycosyl hydrolase 2 family.</text>
</comment>